<organism evidence="1 2">
    <name type="scientific">Porites lobata</name>
    <dbReference type="NCBI Taxonomy" id="104759"/>
    <lineage>
        <taxon>Eukaryota</taxon>
        <taxon>Metazoa</taxon>
        <taxon>Cnidaria</taxon>
        <taxon>Anthozoa</taxon>
        <taxon>Hexacorallia</taxon>
        <taxon>Scleractinia</taxon>
        <taxon>Fungiina</taxon>
        <taxon>Poritidae</taxon>
        <taxon>Porites</taxon>
    </lineage>
</organism>
<dbReference type="SUPFAM" id="SSF53098">
    <property type="entry name" value="Ribonuclease H-like"/>
    <property type="match status" value="1"/>
</dbReference>
<dbReference type="InterPro" id="IPR036397">
    <property type="entry name" value="RNaseH_sf"/>
</dbReference>
<comment type="caution">
    <text evidence="1">The sequence shown here is derived from an EMBL/GenBank/DDBJ whole genome shotgun (WGS) entry which is preliminary data.</text>
</comment>
<proteinExistence type="predicted"/>
<evidence type="ECO:0000313" key="1">
    <source>
        <dbReference type="EMBL" id="CAH3114882.1"/>
    </source>
</evidence>
<dbReference type="Proteomes" id="UP001159405">
    <property type="component" value="Unassembled WGS sequence"/>
</dbReference>
<gene>
    <name evidence="1" type="ORF">PLOB_00022785</name>
</gene>
<dbReference type="Gene3D" id="3.30.420.10">
    <property type="entry name" value="Ribonuclease H-like superfamily/Ribonuclease H"/>
    <property type="match status" value="1"/>
</dbReference>
<dbReference type="EMBL" id="CALNXK010000027">
    <property type="protein sequence ID" value="CAH3114882.1"/>
    <property type="molecule type" value="Genomic_DNA"/>
</dbReference>
<evidence type="ECO:0000313" key="2">
    <source>
        <dbReference type="Proteomes" id="UP001159405"/>
    </source>
</evidence>
<dbReference type="InterPro" id="IPR012337">
    <property type="entry name" value="RNaseH-like_sf"/>
</dbReference>
<name>A0ABN8NRZ1_9CNID</name>
<accession>A0ABN8NRZ1</accession>
<keyword evidence="2" id="KW-1185">Reference proteome</keyword>
<protein>
    <recommendedName>
        <fullName evidence="3">Exonuclease domain-containing protein</fullName>
    </recommendedName>
</protein>
<evidence type="ECO:0008006" key="3">
    <source>
        <dbReference type="Google" id="ProtNLM"/>
    </source>
</evidence>
<sequence>MTDLKASLTKEEFQGFTEPLPKLKNVTIPELPTSPHNYLFLSMDLETTGLERKSEILQISCSPSNVETESFSENLFPERQIINQAATQVHGISVDFRNGQKTLMRRGTELAAVSQTQVTPEKFIENSSPATAFVEEMKSSQDARAR</sequence>
<reference evidence="1 2" key="1">
    <citation type="submission" date="2022-05" db="EMBL/GenBank/DDBJ databases">
        <authorList>
            <consortium name="Genoscope - CEA"/>
            <person name="William W."/>
        </authorList>
    </citation>
    <scope>NUCLEOTIDE SEQUENCE [LARGE SCALE GENOMIC DNA]</scope>
</reference>